<evidence type="ECO:0000313" key="8">
    <source>
        <dbReference type="EMBL" id="NHN33098.1"/>
    </source>
</evidence>
<gene>
    <name evidence="8" type="ORF">G9U52_25095</name>
</gene>
<reference evidence="8" key="1">
    <citation type="submission" date="2020-03" db="EMBL/GenBank/DDBJ databases">
        <title>Draft sequencing of Paenibacilllus sp. S3N08.</title>
        <authorList>
            <person name="Kim D.-U."/>
        </authorList>
    </citation>
    <scope>NUCLEOTIDE SEQUENCE</scope>
    <source>
        <strain evidence="8">S3N08</strain>
    </source>
</reference>
<feature type="binding site" evidence="5">
    <location>
        <position position="47"/>
    </location>
    <ligand>
        <name>ATP</name>
        <dbReference type="ChEBI" id="CHEBI:30616"/>
    </ligand>
</feature>
<feature type="domain" description="Protein kinase" evidence="7">
    <location>
        <begin position="17"/>
        <end position="262"/>
    </location>
</feature>
<dbReference type="Gene3D" id="1.10.510.10">
    <property type="entry name" value="Transferase(Phosphotransferase) domain 1"/>
    <property type="match status" value="1"/>
</dbReference>
<sequence length="680" mass="73582">MQEQQGRHVGDVVGGRYRIVSVLGSGGMATVYLTEDLRLSGKRWALKEIRQGIQAEYDFLAEAEMLVRLNHPNLPDIVDYFPGNQQGFSYLVMDYIDGETLLQRFERQGRRMPVRQAVDYALQLCDVFHYLHSQKPEPIIYRDVKPANLMIDTQERIRLIDFGIARSFKVGQAADTVRIGTIGFAAPEQFEGRQTDARTDLFGLGALLYFLLSGGHYYYASRRSLREHSASLPESLSALVEKLLHAEPAARCQSAVEAHGELQRVLAKPQRAEPGGTWSGAAGAGNSEAYGSAAEPRRGGASAAAGMEPGDVGSSAGRRRSGASVGAGAAATGEGMAKPMPRVVAVAGLYAGAGATFAALALARVLHGLGVKHAVLEAPTQQPELHALLFGEKHAPAGYRCYNEAAVAQRGQMPTAWEDGCTLWLPASPYPGDTAAAYDNSLVGTAFPTIPSSRASDVSLQYGSSLPIAGTPQAFANLLESGTGYELYEAWQASHSLQAGAAGGRHPPKPSGLGHIGSGGSHNHHNHQNHRANLWWQLLEEIERPFVLVDIGSEWQAPLARELIELASELVYVIDPLLHKLESASARHNMKLLEELRSAGKPVFGIANKAVASSHTGQWLSVLPEPPVCMLPAVDYTRIAEASWLGVLVQDRPRVKSQLEKSMGNWLRGWLTRKPEVPVR</sequence>
<dbReference type="GO" id="GO:0004674">
    <property type="term" value="F:protein serine/threonine kinase activity"/>
    <property type="evidence" value="ECO:0007669"/>
    <property type="project" value="UniProtKB-KW"/>
</dbReference>
<dbReference type="Gene3D" id="3.30.200.20">
    <property type="entry name" value="Phosphorylase Kinase, domain 1"/>
    <property type="match status" value="1"/>
</dbReference>
<keyword evidence="9" id="KW-1185">Reference proteome</keyword>
<name>A0ABX0JAX3_9BACL</name>
<dbReference type="EMBL" id="JAAOIW010000010">
    <property type="protein sequence ID" value="NHN33098.1"/>
    <property type="molecule type" value="Genomic_DNA"/>
</dbReference>
<evidence type="ECO:0000256" key="1">
    <source>
        <dbReference type="ARBA" id="ARBA00022679"/>
    </source>
</evidence>
<evidence type="ECO:0000256" key="4">
    <source>
        <dbReference type="ARBA" id="ARBA00022840"/>
    </source>
</evidence>
<dbReference type="InterPro" id="IPR000719">
    <property type="entry name" value="Prot_kinase_dom"/>
</dbReference>
<keyword evidence="1" id="KW-0808">Transferase</keyword>
<keyword evidence="4 5" id="KW-0067">ATP-binding</keyword>
<evidence type="ECO:0000313" key="9">
    <source>
        <dbReference type="Proteomes" id="UP001165962"/>
    </source>
</evidence>
<keyword evidence="8" id="KW-0723">Serine/threonine-protein kinase</keyword>
<comment type="caution">
    <text evidence="8">The sequence shown here is derived from an EMBL/GenBank/DDBJ whole genome shotgun (WGS) entry which is preliminary data.</text>
</comment>
<dbReference type="SMART" id="SM00220">
    <property type="entry name" value="S_TKc"/>
    <property type="match status" value="1"/>
</dbReference>
<protein>
    <submittedName>
        <fullName evidence="8">Serine/threonine protein kinase</fullName>
    </submittedName>
</protein>
<organism evidence="8 9">
    <name type="scientific">Paenibacillus agricola</name>
    <dbReference type="NCBI Taxonomy" id="2716264"/>
    <lineage>
        <taxon>Bacteria</taxon>
        <taxon>Bacillati</taxon>
        <taxon>Bacillota</taxon>
        <taxon>Bacilli</taxon>
        <taxon>Bacillales</taxon>
        <taxon>Paenibacillaceae</taxon>
        <taxon>Paenibacillus</taxon>
    </lineage>
</organism>
<evidence type="ECO:0000256" key="2">
    <source>
        <dbReference type="ARBA" id="ARBA00022741"/>
    </source>
</evidence>
<dbReference type="RefSeq" id="WP_166153392.1">
    <property type="nucleotide sequence ID" value="NZ_JAAOIW010000010.1"/>
</dbReference>
<dbReference type="InterPro" id="IPR017441">
    <property type="entry name" value="Protein_kinase_ATP_BS"/>
</dbReference>
<dbReference type="SUPFAM" id="SSF56112">
    <property type="entry name" value="Protein kinase-like (PK-like)"/>
    <property type="match status" value="1"/>
</dbReference>
<keyword evidence="3 8" id="KW-0418">Kinase</keyword>
<evidence type="ECO:0000256" key="6">
    <source>
        <dbReference type="SAM" id="MobiDB-lite"/>
    </source>
</evidence>
<dbReference type="CDD" id="cd14014">
    <property type="entry name" value="STKc_PknB_like"/>
    <property type="match status" value="1"/>
</dbReference>
<dbReference type="InterPro" id="IPR011009">
    <property type="entry name" value="Kinase-like_dom_sf"/>
</dbReference>
<evidence type="ECO:0000256" key="3">
    <source>
        <dbReference type="ARBA" id="ARBA00022777"/>
    </source>
</evidence>
<dbReference type="PROSITE" id="PS50011">
    <property type="entry name" value="PROTEIN_KINASE_DOM"/>
    <property type="match status" value="1"/>
</dbReference>
<keyword evidence="2 5" id="KW-0547">Nucleotide-binding</keyword>
<evidence type="ECO:0000256" key="5">
    <source>
        <dbReference type="PROSITE-ProRule" id="PRU10141"/>
    </source>
</evidence>
<feature type="compositionally biased region" description="Low complexity" evidence="6">
    <location>
        <begin position="322"/>
        <end position="334"/>
    </location>
</feature>
<dbReference type="InterPro" id="IPR027417">
    <property type="entry name" value="P-loop_NTPase"/>
</dbReference>
<dbReference type="InterPro" id="IPR008271">
    <property type="entry name" value="Ser/Thr_kinase_AS"/>
</dbReference>
<dbReference type="PROSITE" id="PS00107">
    <property type="entry name" value="PROTEIN_KINASE_ATP"/>
    <property type="match status" value="1"/>
</dbReference>
<dbReference type="Pfam" id="PF00069">
    <property type="entry name" value="Pkinase"/>
    <property type="match status" value="1"/>
</dbReference>
<proteinExistence type="predicted"/>
<accession>A0ABX0JAX3</accession>
<feature type="region of interest" description="Disordered" evidence="6">
    <location>
        <begin position="269"/>
        <end position="334"/>
    </location>
</feature>
<feature type="region of interest" description="Disordered" evidence="6">
    <location>
        <begin position="499"/>
        <end position="527"/>
    </location>
</feature>
<dbReference type="Proteomes" id="UP001165962">
    <property type="component" value="Unassembled WGS sequence"/>
</dbReference>
<dbReference type="SUPFAM" id="SSF52540">
    <property type="entry name" value="P-loop containing nucleoside triphosphate hydrolases"/>
    <property type="match status" value="1"/>
</dbReference>
<dbReference type="PANTHER" id="PTHR43289">
    <property type="entry name" value="MITOGEN-ACTIVATED PROTEIN KINASE KINASE KINASE 20-RELATED"/>
    <property type="match status" value="1"/>
</dbReference>
<dbReference type="PROSITE" id="PS00108">
    <property type="entry name" value="PROTEIN_KINASE_ST"/>
    <property type="match status" value="1"/>
</dbReference>
<dbReference type="PANTHER" id="PTHR43289:SF34">
    <property type="entry name" value="SERINE_THREONINE-PROTEIN KINASE YBDM-RELATED"/>
    <property type="match status" value="1"/>
</dbReference>
<evidence type="ECO:0000259" key="7">
    <source>
        <dbReference type="PROSITE" id="PS50011"/>
    </source>
</evidence>